<proteinExistence type="predicted"/>
<dbReference type="Proteomes" id="UP000324629">
    <property type="component" value="Unassembled WGS sequence"/>
</dbReference>
<keyword evidence="1" id="KW-0812">Transmembrane</keyword>
<accession>A0A5J4NJR1</accession>
<evidence type="ECO:0000256" key="1">
    <source>
        <dbReference type="SAM" id="Phobius"/>
    </source>
</evidence>
<feature type="transmembrane region" description="Helical" evidence="1">
    <location>
        <begin position="39"/>
        <end position="65"/>
    </location>
</feature>
<keyword evidence="1" id="KW-0472">Membrane</keyword>
<evidence type="ECO:0000313" key="2">
    <source>
        <dbReference type="EMBL" id="KAA3675785.1"/>
    </source>
</evidence>
<gene>
    <name evidence="2" type="ORF">DEA37_0009857</name>
</gene>
<feature type="transmembrane region" description="Helical" evidence="1">
    <location>
        <begin position="7"/>
        <end position="27"/>
    </location>
</feature>
<keyword evidence="3" id="KW-1185">Reference proteome</keyword>
<feature type="transmembrane region" description="Helical" evidence="1">
    <location>
        <begin position="113"/>
        <end position="133"/>
    </location>
</feature>
<sequence>MGLANKITLIVAATVGVICTVAAIIGLRESFKVSNKPAFLEAGIALLFVAFFIFVGLLIFLLITLCCSCSDFVVGILGIVTGAAAFIFGIASYSSLRKPAIDVKAEIPTPPEWTIGGITTSVGVLLIGIIIMLDN</sequence>
<reference evidence="2 3" key="1">
    <citation type="journal article" date="2019" name="Gigascience">
        <title>Whole-genome sequence of the oriental lung fluke Paragonimus westermani.</title>
        <authorList>
            <person name="Oey H."/>
            <person name="Zakrzewski M."/>
            <person name="Narain K."/>
            <person name="Devi K.R."/>
            <person name="Agatsuma T."/>
            <person name="Nawaratna S."/>
            <person name="Gobert G.N."/>
            <person name="Jones M.K."/>
            <person name="Ragan M.A."/>
            <person name="McManus D.P."/>
            <person name="Krause L."/>
        </authorList>
    </citation>
    <scope>NUCLEOTIDE SEQUENCE [LARGE SCALE GENOMIC DNA]</scope>
    <source>
        <strain evidence="2 3">IND2009</strain>
    </source>
</reference>
<keyword evidence="1" id="KW-1133">Transmembrane helix</keyword>
<dbReference type="EMBL" id="QNGE01002316">
    <property type="protein sequence ID" value="KAA3675785.1"/>
    <property type="molecule type" value="Genomic_DNA"/>
</dbReference>
<organism evidence="2 3">
    <name type="scientific">Paragonimus westermani</name>
    <dbReference type="NCBI Taxonomy" id="34504"/>
    <lineage>
        <taxon>Eukaryota</taxon>
        <taxon>Metazoa</taxon>
        <taxon>Spiralia</taxon>
        <taxon>Lophotrochozoa</taxon>
        <taxon>Platyhelminthes</taxon>
        <taxon>Trematoda</taxon>
        <taxon>Digenea</taxon>
        <taxon>Plagiorchiida</taxon>
        <taxon>Troglotremata</taxon>
        <taxon>Troglotrematidae</taxon>
        <taxon>Paragonimus</taxon>
    </lineage>
</organism>
<feature type="transmembrane region" description="Helical" evidence="1">
    <location>
        <begin position="72"/>
        <end position="93"/>
    </location>
</feature>
<name>A0A5J4NJR1_9TREM</name>
<evidence type="ECO:0000313" key="3">
    <source>
        <dbReference type="Proteomes" id="UP000324629"/>
    </source>
</evidence>
<comment type="caution">
    <text evidence="2">The sequence shown here is derived from an EMBL/GenBank/DDBJ whole genome shotgun (WGS) entry which is preliminary data.</text>
</comment>
<protein>
    <submittedName>
        <fullName evidence="2">Uncharacterized protein</fullName>
    </submittedName>
</protein>
<dbReference type="AlphaFoldDB" id="A0A5J4NJR1"/>